<comment type="caution">
    <text evidence="2">The sequence shown here is derived from an EMBL/GenBank/DDBJ whole genome shotgun (WGS) entry which is preliminary data.</text>
</comment>
<name>A0A5R9IT28_9GAMM</name>
<dbReference type="AlphaFoldDB" id="A0A5R9IT28"/>
<gene>
    <name evidence="2" type="ORF">FE810_09125</name>
</gene>
<keyword evidence="1" id="KW-0732">Signal</keyword>
<sequence length="214" mass="23355">MARILSLLKISFVMLLLSLPIAANAELIKLLDFTETAEEDEGPIPSPFTFENLLGIEGFNVTFTTNTGANHWLDAGSGLGICPLDDCNANYEDNINAGEGLTFEFTLGGSPFAVEDFTMFFVGHDNEGGVVDSTILNYGEFPQGINSQNNFWMYRRVTDIFTFTVTSGELYLGSIWIDDGLVPPQGIPEPGNILLFLTGMAGLLLARKKRGENI</sequence>
<evidence type="ECO:0000256" key="1">
    <source>
        <dbReference type="SAM" id="SignalP"/>
    </source>
</evidence>
<organism evidence="2 3">
    <name type="scientific">Thalassotalea litorea</name>
    <dbReference type="NCBI Taxonomy" id="2020715"/>
    <lineage>
        <taxon>Bacteria</taxon>
        <taxon>Pseudomonadati</taxon>
        <taxon>Pseudomonadota</taxon>
        <taxon>Gammaproteobacteria</taxon>
        <taxon>Alteromonadales</taxon>
        <taxon>Colwelliaceae</taxon>
        <taxon>Thalassotalea</taxon>
    </lineage>
</organism>
<accession>A0A5R9IT28</accession>
<protein>
    <submittedName>
        <fullName evidence="2">PEP-CTERM sorting domain-containing protein</fullName>
    </submittedName>
</protein>
<dbReference type="OrthoDB" id="9833060at2"/>
<dbReference type="NCBIfam" id="TIGR02595">
    <property type="entry name" value="PEP_CTERM"/>
    <property type="match status" value="1"/>
</dbReference>
<proteinExistence type="predicted"/>
<feature type="signal peptide" evidence="1">
    <location>
        <begin position="1"/>
        <end position="25"/>
    </location>
</feature>
<keyword evidence="3" id="KW-1185">Reference proteome</keyword>
<feature type="chain" id="PRO_5024271811" evidence="1">
    <location>
        <begin position="26"/>
        <end position="214"/>
    </location>
</feature>
<dbReference type="InterPro" id="IPR013424">
    <property type="entry name" value="Ice-binding_C"/>
</dbReference>
<dbReference type="EMBL" id="VCBC01000008">
    <property type="protein sequence ID" value="TLU65078.1"/>
    <property type="molecule type" value="Genomic_DNA"/>
</dbReference>
<dbReference type="Proteomes" id="UP000307790">
    <property type="component" value="Unassembled WGS sequence"/>
</dbReference>
<dbReference type="RefSeq" id="WP_138319748.1">
    <property type="nucleotide sequence ID" value="NZ_VCBC01000008.1"/>
</dbReference>
<evidence type="ECO:0000313" key="3">
    <source>
        <dbReference type="Proteomes" id="UP000307790"/>
    </source>
</evidence>
<evidence type="ECO:0000313" key="2">
    <source>
        <dbReference type="EMBL" id="TLU65078.1"/>
    </source>
</evidence>
<reference evidence="2 3" key="1">
    <citation type="submission" date="2019-05" db="EMBL/GenBank/DDBJ databases">
        <title>Genome sequences of Thalassotalea litorea 1K03283.</title>
        <authorList>
            <person name="Zhang D."/>
        </authorList>
    </citation>
    <scope>NUCLEOTIDE SEQUENCE [LARGE SCALE GENOMIC DNA]</scope>
    <source>
        <strain evidence="2 3">MCCC 1K03283</strain>
    </source>
</reference>